<dbReference type="GO" id="GO:0004222">
    <property type="term" value="F:metalloendopeptidase activity"/>
    <property type="evidence" value="ECO:0007669"/>
    <property type="project" value="UniProtKB-UniRule"/>
</dbReference>
<organism evidence="7">
    <name type="scientific">Rousettus bat poxvirus</name>
    <dbReference type="NCBI Taxonomy" id="3141933"/>
    <lineage>
        <taxon>Viruses</taxon>
        <taxon>Varidnaviria</taxon>
        <taxon>Bamfordvirae</taxon>
        <taxon>Nucleocytoviricota</taxon>
        <taxon>Pokkesviricetes</taxon>
        <taxon>Chitovirales</taxon>
        <taxon>Poxviridae</taxon>
    </lineage>
</organism>
<evidence type="ECO:0000256" key="1">
    <source>
        <dbReference type="ARBA" id="ARBA00001947"/>
    </source>
</evidence>
<dbReference type="EMBL" id="PP711852">
    <property type="protein sequence ID" value="XBH23798.1"/>
    <property type="molecule type" value="Genomic_DNA"/>
</dbReference>
<keyword evidence="6" id="KW-0378">Hydrolase</keyword>
<dbReference type="GO" id="GO:0006508">
    <property type="term" value="P:proteolysis"/>
    <property type="evidence" value="ECO:0007669"/>
    <property type="project" value="UniProtKB-KW"/>
</dbReference>
<keyword evidence="4 6" id="KW-0862">Zinc</keyword>
<dbReference type="Pfam" id="PF03410">
    <property type="entry name" value="Peptidase_M44"/>
    <property type="match status" value="1"/>
</dbReference>
<keyword evidence="3 6" id="KW-0645">Protease</keyword>
<reference evidence="7" key="2">
    <citation type="submission" date="2024-02" db="EMBL/GenBank/DDBJ databases">
        <authorList>
            <person name="Hu B."/>
        </authorList>
    </citation>
    <scope>NUCLEOTIDE SEQUENCE</scope>
    <source>
        <strain evidence="7">1A/Uganda/UGR70/2019</strain>
    </source>
</reference>
<reference evidence="7" key="1">
    <citation type="journal article" date="2024" name="Microbiome">
        <title>Substantial viral diversity in bats and rodents from East Africa: insights into evolution, recombination, and cocirculation.</title>
        <authorList>
            <person name="Wang D."/>
            <person name="Yang X."/>
            <person name="Ren Z."/>
            <person name="Hu B."/>
            <person name="Zhao H."/>
            <person name="Yang K."/>
            <person name="Shi P."/>
            <person name="Zhang Z."/>
            <person name="Feng Q."/>
            <person name="Nawenja C.V."/>
            <person name="Obanda V."/>
            <person name="Robert K."/>
            <person name="Nalikka B."/>
            <person name="Waruhiu C.N."/>
            <person name="Ochola G.O."/>
            <person name="Onyuok S.O."/>
            <person name="Ochieng H."/>
            <person name="Li B."/>
            <person name="Zhu Y."/>
            <person name="Si H."/>
            <person name="Yin J."/>
            <person name="Kristiansen K."/>
            <person name="Jin X."/>
            <person name="Xu X."/>
            <person name="Xiao M."/>
            <person name="Agwanda B."/>
            <person name="Ommeh S."/>
            <person name="Li J."/>
            <person name="Shi Z.L."/>
        </authorList>
    </citation>
    <scope>NUCLEOTIDE SEQUENCE</scope>
    <source>
        <strain evidence="7">1A/Uganda/UGR70/2019</strain>
    </source>
</reference>
<accession>A0AAU7E257</accession>
<evidence type="ECO:0000256" key="5">
    <source>
        <dbReference type="ARBA" id="ARBA00023049"/>
    </source>
</evidence>
<evidence type="ECO:0000256" key="2">
    <source>
        <dbReference type="ARBA" id="ARBA00007580"/>
    </source>
</evidence>
<name>A0AAU7E257_9POXV</name>
<proteinExistence type="inferred from homology"/>
<dbReference type="EC" id="3.4.24.-" evidence="6"/>
<evidence type="ECO:0000256" key="3">
    <source>
        <dbReference type="ARBA" id="ARBA00022670"/>
    </source>
</evidence>
<evidence type="ECO:0000256" key="4">
    <source>
        <dbReference type="ARBA" id="ARBA00022833"/>
    </source>
</evidence>
<dbReference type="GO" id="GO:0019058">
    <property type="term" value="P:viral life cycle"/>
    <property type="evidence" value="ECO:0007669"/>
    <property type="project" value="UniProtKB-UniRule"/>
</dbReference>
<comment type="cofactor">
    <cofactor evidence="1 6">
        <name>Zn(2+)</name>
        <dbReference type="ChEBI" id="CHEBI:29105"/>
    </cofactor>
</comment>
<sequence>MILLENGVRLFPYPSMNKDIFIGISNFGFESDVIDGILGVSHLLEHILISFNFTHFLANASTSRTAMDFWCEAIPPKQPIDAVRTAISWFFTKSGKLRTDFSRINIANYIRELENEYQFRKEVINILDVLTFLVGGDLYNGGRITMLDEQPRIREIMTQRMQRLAGSNFTIFVRDLSEPALRLIEDTFGRLPQFPAVIVPPLTRDVHNKIVMVPSPTYRVIIRVENTIENLLAILCIVETYHFVDYDTLGERLFLEIAFLNEEHYEDFLRNIATVTFDVPPHVPMDYDNDVLMNIYTAFPWLKRDLMDYLYTLNTGCDALVRKLERDMRRSVAERQLIVIYPTFTPAVYNTRDRQNHRLIVLDVDVNSICPAPAAQDKPPGPRTSFADTAFLRKPASEVFIRYSDPAFLSYVALALSSRTKWERASDMRFRCSSTGARFRHRFDHEDIHRIAISDSFIKFSRSRPAALYPYVFLSFFATSQTLDEILEQREASVVLLSDYKLVFPKRSRYNIVTKTSFVCGLLKGPKICAADMQKYLWDMKARGLIYTMQHTPLATHTYFVFAFTVYPERVFRYFTQLPHTAKYCLVVSTRGEEEDYSALRKDIVLHF</sequence>
<dbReference type="PIRSF" id="PIRSF015679">
    <property type="entry name" value="Peptidase_M44"/>
    <property type="match status" value="1"/>
</dbReference>
<protein>
    <recommendedName>
        <fullName evidence="6">Metalloendopeptidase</fullName>
        <ecNumber evidence="6">3.4.24.-</ecNumber>
    </recommendedName>
</protein>
<keyword evidence="5 6" id="KW-0482">Metalloprotease</keyword>
<evidence type="ECO:0000256" key="6">
    <source>
        <dbReference type="PIRNR" id="PIRNR015679"/>
    </source>
</evidence>
<keyword evidence="6" id="KW-0479">Metal-binding</keyword>
<dbReference type="InterPro" id="IPR005072">
    <property type="entry name" value="Peptidase_M44"/>
</dbReference>
<dbReference type="GO" id="GO:0008270">
    <property type="term" value="F:zinc ion binding"/>
    <property type="evidence" value="ECO:0007669"/>
    <property type="project" value="UniProtKB-UniRule"/>
</dbReference>
<evidence type="ECO:0000313" key="7">
    <source>
        <dbReference type="EMBL" id="XBH23798.1"/>
    </source>
</evidence>
<comment type="similarity">
    <text evidence="2 6">Belongs to the peptidase M44 family.</text>
</comment>